<evidence type="ECO:0000259" key="1">
    <source>
        <dbReference type="SMART" id="SM00858"/>
    </source>
</evidence>
<protein>
    <submittedName>
        <fullName evidence="2">Homoserine dehydrogenase</fullName>
    </submittedName>
</protein>
<reference evidence="2 3" key="1">
    <citation type="submission" date="2017-05" db="EMBL/GenBank/DDBJ databases">
        <title>Genome Analysis of Maritalea myrionectae HL2708#5.</title>
        <authorList>
            <consortium name="Cotde Inc.-PKNU"/>
            <person name="Jang D."/>
            <person name="Oh H.-M."/>
        </authorList>
    </citation>
    <scope>NUCLEOTIDE SEQUENCE [LARGE SCALE GENOMIC DNA]</scope>
    <source>
        <strain evidence="2 3">HL2708#5</strain>
    </source>
</reference>
<dbReference type="Pfam" id="PF21135">
    <property type="entry name" value="DRL_cat"/>
    <property type="match status" value="1"/>
</dbReference>
<keyword evidence="3" id="KW-1185">Reference proteome</keyword>
<proteinExistence type="predicted"/>
<dbReference type="EMBL" id="CP021330">
    <property type="protein sequence ID" value="AVX03103.1"/>
    <property type="molecule type" value="Genomic_DNA"/>
</dbReference>
<feature type="domain" description="SAF" evidence="1">
    <location>
        <begin position="362"/>
        <end position="427"/>
    </location>
</feature>
<evidence type="ECO:0000313" key="3">
    <source>
        <dbReference type="Proteomes" id="UP000258927"/>
    </source>
</evidence>
<dbReference type="Proteomes" id="UP000258927">
    <property type="component" value="Chromosome"/>
</dbReference>
<dbReference type="KEGG" id="mmyr:MXMO3_00558"/>
<dbReference type="Gene3D" id="3.40.50.720">
    <property type="entry name" value="NAD(P)-binding Rossmann-like Domain"/>
    <property type="match status" value="1"/>
</dbReference>
<dbReference type="PANTHER" id="PTHR37850">
    <property type="entry name" value="STRU PROTEIN"/>
    <property type="match status" value="1"/>
</dbReference>
<evidence type="ECO:0000313" key="2">
    <source>
        <dbReference type="EMBL" id="AVX03103.1"/>
    </source>
</evidence>
<dbReference type="SMART" id="SM00858">
    <property type="entry name" value="SAF"/>
    <property type="match status" value="1"/>
</dbReference>
<dbReference type="CDD" id="cd11616">
    <property type="entry name" value="SAF_DH_OX_like"/>
    <property type="match status" value="1"/>
</dbReference>
<gene>
    <name evidence="2" type="ORF">MXMO3_00558</name>
</gene>
<name>A0A2R4MAV9_9HYPH</name>
<dbReference type="Pfam" id="PF08666">
    <property type="entry name" value="SAF"/>
    <property type="match status" value="1"/>
</dbReference>
<organism evidence="2 3">
    <name type="scientific">Maritalea myrionectae</name>
    <dbReference type="NCBI Taxonomy" id="454601"/>
    <lineage>
        <taxon>Bacteria</taxon>
        <taxon>Pseudomonadati</taxon>
        <taxon>Pseudomonadota</taxon>
        <taxon>Alphaproteobacteria</taxon>
        <taxon>Hyphomicrobiales</taxon>
        <taxon>Devosiaceae</taxon>
        <taxon>Maritalea</taxon>
    </lineage>
</organism>
<dbReference type="InterPro" id="IPR036291">
    <property type="entry name" value="NAD(P)-bd_dom_sf"/>
</dbReference>
<dbReference type="InterPro" id="IPR048423">
    <property type="entry name" value="DRL_cat"/>
</dbReference>
<dbReference type="SUPFAM" id="SSF51735">
    <property type="entry name" value="NAD(P)-binding Rossmann-fold domains"/>
    <property type="match status" value="1"/>
</dbReference>
<dbReference type="InterPro" id="IPR013974">
    <property type="entry name" value="SAF"/>
</dbReference>
<dbReference type="STRING" id="1122213.GCA_000423365_03270"/>
<dbReference type="PANTHER" id="PTHR37850:SF2">
    <property type="entry name" value="SAF DOMAIN PROTEIN"/>
    <property type="match status" value="1"/>
</dbReference>
<sequence length="446" mass="47928">MTIETFKPFQMGRESMTGLSRDLYKLADSGKEIIVGLIGAGEMGTDLILQIGRMRGMRVGAVAVRNIENALKAVEIAYGDREMAMVCENDAAISRAIEMGKIAVCGDARLVAQNDHVSQVIEATGKPSVGAEIGLLTLEAGKHLVMMNVEADVTVGTYLHRRAKELGLVYSVGAGDEPSSIMELVDFANALELPIISAGKGKNNPLKFDAVPADYEEEAFARNMNPRMLVEFVDGSKTMVEMAALANATGLLPDVPGMHGPEATIDTLEDILIPKEDGGILSGAGKVDYTIGKGVAPGVFVVVKAPHERIHERMADLKVGRGPYFTLYRPFHLTSLEVPLTCARIALYGQSDMVPMDRPVADVCAVAKKDMQPGETLDAIGQYCYRSFTMTRDDAKAKAAHPVGLIEGGKVIAPIKKGELITAQNTTPDASLKIVDLRRAQDEMLD</sequence>
<accession>A0A2R4MAV9</accession>
<dbReference type="AlphaFoldDB" id="A0A2R4MAV9"/>